<dbReference type="CDD" id="cd14279">
    <property type="entry name" value="CUE"/>
    <property type="match status" value="1"/>
</dbReference>
<gene>
    <name evidence="2" type="ORF">ACA1_149040</name>
</gene>
<dbReference type="VEuPathDB" id="AmoebaDB:ACA1_149040"/>
<dbReference type="InterPro" id="IPR003892">
    <property type="entry name" value="CUE"/>
</dbReference>
<reference evidence="2 3" key="1">
    <citation type="journal article" date="2013" name="Genome Biol.">
        <title>Genome of Acanthamoeba castellanii highlights extensive lateral gene transfer and early evolution of tyrosine kinase signaling.</title>
        <authorList>
            <person name="Clarke M."/>
            <person name="Lohan A.J."/>
            <person name="Liu B."/>
            <person name="Lagkouvardos I."/>
            <person name="Roy S."/>
            <person name="Zafar N."/>
            <person name="Bertelli C."/>
            <person name="Schilde C."/>
            <person name="Kianianmomeni A."/>
            <person name="Burglin T.R."/>
            <person name="Frech C."/>
            <person name="Turcotte B."/>
            <person name="Kopec K.O."/>
            <person name="Synnott J.M."/>
            <person name="Choo C."/>
            <person name="Paponov I."/>
            <person name="Finkler A."/>
            <person name="Soon Heng Tan C."/>
            <person name="Hutchins A.P."/>
            <person name="Weinmeier T."/>
            <person name="Rattei T."/>
            <person name="Chu J.S."/>
            <person name="Gimenez G."/>
            <person name="Irimia M."/>
            <person name="Rigden D.J."/>
            <person name="Fitzpatrick D.A."/>
            <person name="Lorenzo-Morales J."/>
            <person name="Bateman A."/>
            <person name="Chiu C.H."/>
            <person name="Tang P."/>
            <person name="Hegemann P."/>
            <person name="Fromm H."/>
            <person name="Raoult D."/>
            <person name="Greub G."/>
            <person name="Miranda-Saavedra D."/>
            <person name="Chen N."/>
            <person name="Nash P."/>
            <person name="Ginger M.L."/>
            <person name="Horn M."/>
            <person name="Schaap P."/>
            <person name="Caler L."/>
            <person name="Loftus B."/>
        </authorList>
    </citation>
    <scope>NUCLEOTIDE SEQUENCE [LARGE SCALE GENOMIC DNA]</scope>
    <source>
        <strain evidence="2 3">Neff</strain>
    </source>
</reference>
<dbReference type="OrthoDB" id="419317at2759"/>
<dbReference type="Gene3D" id="1.10.8.10">
    <property type="entry name" value="DNA helicase RuvA subunit, C-terminal domain"/>
    <property type="match status" value="1"/>
</dbReference>
<feature type="domain" description="CUE" evidence="1">
    <location>
        <begin position="1"/>
        <end position="43"/>
    </location>
</feature>
<name>L8HBW9_ACACF</name>
<sequence length="493" mass="54164">MAALKQQLTAMFPDLSQDVLEAVMQQHKGNEAATIDALLALNNTTGGKNESLLDLIKKVERMVDGRTNARQLAGKFGLDVMSVAWEDNGRFKGSCWGPCISDMTLNVLDHALPLVRHPNFEDLTWDVPMEKIPLVVGNEIKGGQLYTVTLKEYLENFRLYLHNPQSWKGSKTSLYAAERDSHALMSSQACFLPVPKGSDATFNVSIFNYQSYSGHPAVLAIVATSQGTSAQVVQDGSQKLYFNKSGEKASFIGQRLSDNRKERGVATEGEMTKEEKQQNMIMVIQVPLKQAQRPTYFMPPMYACASAAPMCEKQCMNSSDAYACLEEEDADVEDAIVKVGEAEGPFDEVAGIAIERDPQFPVRVTLQFYKSTANGVADEEAMRTIAAQIESSRKFADNIGSLVVGGRTDRPTEHSVPSPAALPIFVPAWWSTFWLTYGRTLPQLNEEQAKTLAFGRGGAAKWGQSTMQGSQHEVLATLRGHAQAALPEWNVLG</sequence>
<evidence type="ECO:0000313" key="3">
    <source>
        <dbReference type="Proteomes" id="UP000011083"/>
    </source>
</evidence>
<dbReference type="AlphaFoldDB" id="L8HBW9"/>
<dbReference type="Proteomes" id="UP000011083">
    <property type="component" value="Unassembled WGS sequence"/>
</dbReference>
<organism evidence="2 3">
    <name type="scientific">Acanthamoeba castellanii (strain ATCC 30010 / Neff)</name>
    <dbReference type="NCBI Taxonomy" id="1257118"/>
    <lineage>
        <taxon>Eukaryota</taxon>
        <taxon>Amoebozoa</taxon>
        <taxon>Discosea</taxon>
        <taxon>Longamoebia</taxon>
        <taxon>Centramoebida</taxon>
        <taxon>Acanthamoebidae</taxon>
        <taxon>Acanthamoeba</taxon>
    </lineage>
</organism>
<accession>L8HBW9</accession>
<dbReference type="OMA" id="RVTIQFY"/>
<dbReference type="RefSeq" id="XP_004351514.1">
    <property type="nucleotide sequence ID" value="XM_004351462.1"/>
</dbReference>
<dbReference type="KEGG" id="acan:ACA1_149040"/>
<dbReference type="SUPFAM" id="SSF46934">
    <property type="entry name" value="UBA-like"/>
    <property type="match status" value="1"/>
</dbReference>
<protein>
    <submittedName>
        <fullName evidence="2">CUE domain containing protein</fullName>
    </submittedName>
</protein>
<dbReference type="InterPro" id="IPR009060">
    <property type="entry name" value="UBA-like_sf"/>
</dbReference>
<evidence type="ECO:0000259" key="1">
    <source>
        <dbReference type="PROSITE" id="PS51140"/>
    </source>
</evidence>
<evidence type="ECO:0000313" key="2">
    <source>
        <dbReference type="EMBL" id="ELR22737.1"/>
    </source>
</evidence>
<dbReference type="PROSITE" id="PS51140">
    <property type="entry name" value="CUE"/>
    <property type="match status" value="1"/>
</dbReference>
<dbReference type="GO" id="GO:0043130">
    <property type="term" value="F:ubiquitin binding"/>
    <property type="evidence" value="ECO:0007669"/>
    <property type="project" value="InterPro"/>
</dbReference>
<dbReference type="SMART" id="SM00546">
    <property type="entry name" value="CUE"/>
    <property type="match status" value="1"/>
</dbReference>
<keyword evidence="3" id="KW-1185">Reference proteome</keyword>
<proteinExistence type="predicted"/>
<dbReference type="EMBL" id="KB007870">
    <property type="protein sequence ID" value="ELR22737.1"/>
    <property type="molecule type" value="Genomic_DNA"/>
</dbReference>
<dbReference type="Pfam" id="PF02845">
    <property type="entry name" value="CUE"/>
    <property type="match status" value="1"/>
</dbReference>
<dbReference type="GeneID" id="14923695"/>